<gene>
    <name evidence="1" type="ORF">DPMN_012241</name>
</gene>
<reference evidence="1" key="1">
    <citation type="journal article" date="2019" name="bioRxiv">
        <title>The Genome of the Zebra Mussel, Dreissena polymorpha: A Resource for Invasive Species Research.</title>
        <authorList>
            <person name="McCartney M.A."/>
            <person name="Auch B."/>
            <person name="Kono T."/>
            <person name="Mallez S."/>
            <person name="Zhang Y."/>
            <person name="Obille A."/>
            <person name="Becker A."/>
            <person name="Abrahante J.E."/>
            <person name="Garbe J."/>
            <person name="Badalamenti J.P."/>
            <person name="Herman A."/>
            <person name="Mangelson H."/>
            <person name="Liachko I."/>
            <person name="Sullivan S."/>
            <person name="Sone E.D."/>
            <person name="Koren S."/>
            <person name="Silverstein K.A.T."/>
            <person name="Beckman K.B."/>
            <person name="Gohl D.M."/>
        </authorList>
    </citation>
    <scope>NUCLEOTIDE SEQUENCE</scope>
    <source>
        <strain evidence="1">Duluth1</strain>
        <tissue evidence="1">Whole animal</tissue>
    </source>
</reference>
<accession>A0A9D4S2J7</accession>
<proteinExistence type="predicted"/>
<name>A0A9D4S2J7_DREPO</name>
<comment type="caution">
    <text evidence="1">The sequence shown here is derived from an EMBL/GenBank/DDBJ whole genome shotgun (WGS) entry which is preliminary data.</text>
</comment>
<protein>
    <submittedName>
        <fullName evidence="1">Uncharacterized protein</fullName>
    </submittedName>
</protein>
<keyword evidence="2" id="KW-1185">Reference proteome</keyword>
<organism evidence="1 2">
    <name type="scientific">Dreissena polymorpha</name>
    <name type="common">Zebra mussel</name>
    <name type="synonym">Mytilus polymorpha</name>
    <dbReference type="NCBI Taxonomy" id="45954"/>
    <lineage>
        <taxon>Eukaryota</taxon>
        <taxon>Metazoa</taxon>
        <taxon>Spiralia</taxon>
        <taxon>Lophotrochozoa</taxon>
        <taxon>Mollusca</taxon>
        <taxon>Bivalvia</taxon>
        <taxon>Autobranchia</taxon>
        <taxon>Heteroconchia</taxon>
        <taxon>Euheterodonta</taxon>
        <taxon>Imparidentia</taxon>
        <taxon>Neoheterodontei</taxon>
        <taxon>Myida</taxon>
        <taxon>Dreissenoidea</taxon>
        <taxon>Dreissenidae</taxon>
        <taxon>Dreissena</taxon>
    </lineage>
</organism>
<sequence length="51" mass="5576">MLSPHNIQAASQQNAVFEPHSGSKQAICFLRTTSRQLVSNMLSPNHIQAVS</sequence>
<evidence type="ECO:0000313" key="1">
    <source>
        <dbReference type="EMBL" id="KAH3888210.1"/>
    </source>
</evidence>
<reference evidence="1" key="2">
    <citation type="submission" date="2020-11" db="EMBL/GenBank/DDBJ databases">
        <authorList>
            <person name="McCartney M.A."/>
            <person name="Auch B."/>
            <person name="Kono T."/>
            <person name="Mallez S."/>
            <person name="Becker A."/>
            <person name="Gohl D.M."/>
            <person name="Silverstein K.A.T."/>
            <person name="Koren S."/>
            <person name="Bechman K.B."/>
            <person name="Herman A."/>
            <person name="Abrahante J.E."/>
            <person name="Garbe J."/>
        </authorList>
    </citation>
    <scope>NUCLEOTIDE SEQUENCE</scope>
    <source>
        <strain evidence="1">Duluth1</strain>
        <tissue evidence="1">Whole animal</tissue>
    </source>
</reference>
<dbReference type="Proteomes" id="UP000828390">
    <property type="component" value="Unassembled WGS sequence"/>
</dbReference>
<evidence type="ECO:0000313" key="2">
    <source>
        <dbReference type="Proteomes" id="UP000828390"/>
    </source>
</evidence>
<dbReference type="EMBL" id="JAIWYP010000001">
    <property type="protein sequence ID" value="KAH3888210.1"/>
    <property type="molecule type" value="Genomic_DNA"/>
</dbReference>
<dbReference type="AlphaFoldDB" id="A0A9D4S2J7"/>